<name>A0A212JTA4_9FIRM</name>
<proteinExistence type="predicted"/>
<sequence length="385" mass="42071">MTVGIEIRIFDPVAANRPAFGRVGLTTAATGISTTSKLAAPGDFTITIPLGARYADAFLPGRLVLIDRTFWGVIDGRVLEAGEQGQQVTASGRDLKGLTVDRITLPPLVSSVAGTQGYDVVTGTTEACMKHFVDANMVRSADPLRNIPGLLIALDQGRGVQDDKYMSRHDGLSDVLQALGEAAGLGYDIIPDLDNGAYVFDVVQGVDRSGIQSDRPRIVFDISRRTAQAQTYTDSRTDARNIFYATRSGAEYEDEALTMMYVRDGEETQGGIYRREQHLSLSVSTPEAGQEYEELQRAALQEAENYRPAESFTCVILDGRFQYGRDYFLGDTVTAQSREWGVTMHPMVTAMTTEYGETGITHTATFGKAPLNVFGRLRRQIRQGG</sequence>
<dbReference type="InterPro" id="IPR029432">
    <property type="entry name" value="Gp28/Gp37-like_dom"/>
</dbReference>
<dbReference type="EMBL" id="FLUN01000001">
    <property type="protein sequence ID" value="SBW02691.1"/>
    <property type="molecule type" value="Genomic_DNA"/>
</dbReference>
<protein>
    <recommendedName>
        <fullName evidence="1">Gp28/Gp37-like domain-containing protein</fullName>
    </recommendedName>
</protein>
<evidence type="ECO:0000313" key="2">
    <source>
        <dbReference type="EMBL" id="SBW02691.1"/>
    </source>
</evidence>
<accession>A0A212JTA4</accession>
<dbReference type="Pfam" id="PF14594">
    <property type="entry name" value="Sipho_Gp37"/>
    <property type="match status" value="1"/>
</dbReference>
<dbReference type="AlphaFoldDB" id="A0A212JTA4"/>
<feature type="domain" description="Gp28/Gp37-like" evidence="1">
    <location>
        <begin position="7"/>
        <end position="368"/>
    </location>
</feature>
<organism evidence="2">
    <name type="scientific">uncultured Eubacteriales bacterium</name>
    <dbReference type="NCBI Taxonomy" id="172733"/>
    <lineage>
        <taxon>Bacteria</taxon>
        <taxon>Bacillati</taxon>
        <taxon>Bacillota</taxon>
        <taxon>Clostridia</taxon>
        <taxon>Eubacteriales</taxon>
        <taxon>environmental samples</taxon>
    </lineage>
</organism>
<evidence type="ECO:0000259" key="1">
    <source>
        <dbReference type="Pfam" id="PF14594"/>
    </source>
</evidence>
<reference evidence="2" key="1">
    <citation type="submission" date="2016-04" db="EMBL/GenBank/DDBJ databases">
        <authorList>
            <person name="Evans L.H."/>
            <person name="Alamgir A."/>
            <person name="Owens N."/>
            <person name="Weber N.D."/>
            <person name="Virtaneva K."/>
            <person name="Barbian K."/>
            <person name="Babar A."/>
            <person name="Rosenke K."/>
        </authorList>
    </citation>
    <scope>NUCLEOTIDE SEQUENCE</scope>
    <source>
        <strain evidence="2">86</strain>
    </source>
</reference>
<gene>
    <name evidence="2" type="ORF">KL86CLO1_11683</name>
</gene>